<evidence type="ECO:0000256" key="2">
    <source>
        <dbReference type="ARBA" id="ARBA00010158"/>
    </source>
</evidence>
<dbReference type="CTD" id="108704056"/>
<dbReference type="SUPFAM" id="SSF53300">
    <property type="entry name" value="vWA-like"/>
    <property type="match status" value="1"/>
</dbReference>
<dbReference type="RefSeq" id="XP_041446958.1">
    <property type="nucleotide sequence ID" value="XM_041591024.1"/>
</dbReference>
<dbReference type="AlphaFoldDB" id="A0A8J1N0C9"/>
<accession>A0A8J1N0C9</accession>
<dbReference type="Pfam" id="PF06668">
    <property type="entry name" value="ITI_HC_C"/>
    <property type="match status" value="1"/>
</dbReference>
<comment type="subcellular location">
    <subcellularLocation>
        <location evidence="1">Secreted</location>
    </subcellularLocation>
</comment>
<name>A0A8J1N0C9_XENLA</name>
<dbReference type="Pfam" id="PF00092">
    <property type="entry name" value="VWA"/>
    <property type="match status" value="1"/>
</dbReference>
<keyword evidence="8" id="KW-0325">Glycoprotein</keyword>
<evidence type="ECO:0000256" key="10">
    <source>
        <dbReference type="ARBA" id="ARBA00039924"/>
    </source>
</evidence>
<gene>
    <name evidence="15" type="primary">LOC108704056</name>
</gene>
<evidence type="ECO:0000256" key="1">
    <source>
        <dbReference type="ARBA" id="ARBA00004613"/>
    </source>
</evidence>
<comment type="similarity">
    <text evidence="2">Belongs to the ITIH family.</text>
</comment>
<keyword evidence="7" id="KW-0654">Proteoglycan</keyword>
<evidence type="ECO:0000256" key="6">
    <source>
        <dbReference type="ARBA" id="ARBA00022900"/>
    </source>
</evidence>
<comment type="function">
    <text evidence="9">May act as a carrier of hyaluronan in serum or as a binding protein between hyaluronan and other matrix protein, including those on cell surfaces in tissues to regulate the localization, synthesis and degradation of hyaluronan which are essential to cells undergoing biological processes.</text>
</comment>
<dbReference type="GO" id="GO:0005576">
    <property type="term" value="C:extracellular region"/>
    <property type="evidence" value="ECO:0007669"/>
    <property type="project" value="UniProtKB-SubCell"/>
</dbReference>
<keyword evidence="14" id="KW-1185">Reference proteome</keyword>
<dbReference type="Proteomes" id="UP000186698">
    <property type="component" value="Chromosome 4L"/>
</dbReference>
<evidence type="ECO:0000259" key="12">
    <source>
        <dbReference type="PROSITE" id="PS50234"/>
    </source>
</evidence>
<dbReference type="KEGG" id="xla:108704056"/>
<dbReference type="InterPro" id="IPR036465">
    <property type="entry name" value="vWFA_dom_sf"/>
</dbReference>
<sequence>MERLLVISALFLSLTNLTLSDFVVPGIRNIQKRSPQDPSDDIEIYSVNIQSQITSRFAHNVITSRAVNRADSSREVSFDVDLPKTAFITNFTMVIDGVTYPGVIKEKEAAKKQYEKAVSRGQSAGLVRASGRKTEKFTVSVNVASQSKVTFELIYEELLKRSLGKYEMFIKVRPKKLVQSFKIEVNINEPQGISFLEAQGTFMTNDLLPLIHKSFSGEKGHVSFKPTFDQQRSCSNCSTTQLDGDFTVTYDVNRETPGNIQVVNGYFVHFFAPSKLKGVPKNVVFIIDRSGSMYGVKLKQTKEALLKILGDMKEHDHFNFILFDSRVDVWKESLVKATPDNLKQAKEFVSRIKDDGMTNINDAVLRAVPLLDNAHESGAVPRRSVSLIILLTDGEANVGESNPTKIQENARNAIKGKYSLYSLGFGTGVDYTFLEKLALENSGVARRIYEDSDAALQLEGFYDEVANPTLMDIELQYPENSISDVTKNKFKHYFDGSEIVVAGRITDNDLNWLTADVTAEGETDTLKYSENIKVQEEPDAEKQQQYIFGDFTERLWAYLTIQQLLEKRISAPASEKENLTAQALEMSLKYQFVTPLTSMVVTKPEEKAGEEEAMIADKFVEGQSYSAPTHTAFRSQGQSYSAPTHTAFGSQAYLYQAPPNVYSVDSDPHFIIQVPEKKDALCFNIQETPGVVLNIVSDPELGIAVNGELIGNKKSGNVTSNETYFGKMGIVSTKLDLRIEVTTEGVTVVIGAKKMALSWQQDVTVTEEGFSLLLNKKKNLLLSMGDGARFIILLHKVWRNHPLHRDFLGFYTLDSQKFSERVHGLLGQFYHGVDYDISNIHKTDNPEKPDATMRVKHSLITVTRGSQKDYRKDLQSGSKVQCWFVHNNGEGLIDGVHTDYIVPDLFSGVYKV</sequence>
<feature type="chain" id="PRO_5035289517" description="Inter-alpha-trypsin inhibitor heavy chain H3" evidence="11">
    <location>
        <begin position="21"/>
        <end position="912"/>
    </location>
</feature>
<evidence type="ECO:0000256" key="3">
    <source>
        <dbReference type="ARBA" id="ARBA00022525"/>
    </source>
</evidence>
<evidence type="ECO:0000256" key="11">
    <source>
        <dbReference type="SAM" id="SignalP"/>
    </source>
</evidence>
<proteinExistence type="inferred from homology"/>
<dbReference type="GO" id="GO:0004867">
    <property type="term" value="F:serine-type endopeptidase inhibitor activity"/>
    <property type="evidence" value="ECO:0007669"/>
    <property type="project" value="UniProtKB-KW"/>
</dbReference>
<dbReference type="SMART" id="SM00609">
    <property type="entry name" value="VIT"/>
    <property type="match status" value="1"/>
</dbReference>
<dbReference type="SMART" id="SM00327">
    <property type="entry name" value="VWA"/>
    <property type="match status" value="1"/>
</dbReference>
<dbReference type="InterPro" id="IPR050934">
    <property type="entry name" value="ITIH"/>
</dbReference>
<reference evidence="15" key="1">
    <citation type="submission" date="2025-08" db="UniProtKB">
        <authorList>
            <consortium name="RefSeq"/>
        </authorList>
    </citation>
    <scope>IDENTIFICATION</scope>
    <source>
        <strain evidence="15">J_2021</strain>
        <tissue evidence="15">Erythrocytes</tissue>
    </source>
</reference>
<dbReference type="GeneID" id="108704056"/>
<dbReference type="PROSITE" id="PS50234">
    <property type="entry name" value="VWFA"/>
    <property type="match status" value="1"/>
</dbReference>
<dbReference type="PROSITE" id="PS51468">
    <property type="entry name" value="VIT"/>
    <property type="match status" value="1"/>
</dbReference>
<dbReference type="PANTHER" id="PTHR10338">
    <property type="entry name" value="INTER-ALPHA-TRYPSIN INHIBITOR HEAVY CHAIN FAMILY MEMBER"/>
    <property type="match status" value="1"/>
</dbReference>
<dbReference type="PANTHER" id="PTHR10338:SF115">
    <property type="entry name" value="INTER-ALPHA-TRYPSIN INHIBITOR HEAVY CHAIN H3"/>
    <property type="match status" value="1"/>
</dbReference>
<dbReference type="InterPro" id="IPR002035">
    <property type="entry name" value="VWF_A"/>
</dbReference>
<evidence type="ECO:0000256" key="8">
    <source>
        <dbReference type="ARBA" id="ARBA00023180"/>
    </source>
</evidence>
<keyword evidence="4" id="KW-0646">Protease inhibitor</keyword>
<dbReference type="CDD" id="cd01461">
    <property type="entry name" value="vWA_interalpha_trypsin_inhibitor"/>
    <property type="match status" value="1"/>
</dbReference>
<dbReference type="FunFam" id="3.40.50.410:FF:000013">
    <property type="entry name" value="inter-alpha-trypsin inhibitor heavy chain H2"/>
    <property type="match status" value="1"/>
</dbReference>
<dbReference type="OrthoDB" id="299997at2759"/>
<dbReference type="GO" id="GO:0030212">
    <property type="term" value="P:hyaluronan metabolic process"/>
    <property type="evidence" value="ECO:0007669"/>
    <property type="project" value="InterPro"/>
</dbReference>
<dbReference type="InterPro" id="IPR010600">
    <property type="entry name" value="ITI_HC_C"/>
</dbReference>
<dbReference type="Pfam" id="PF08487">
    <property type="entry name" value="VIT"/>
    <property type="match status" value="1"/>
</dbReference>
<evidence type="ECO:0000256" key="4">
    <source>
        <dbReference type="ARBA" id="ARBA00022690"/>
    </source>
</evidence>
<keyword evidence="5 11" id="KW-0732">Signal</keyword>
<protein>
    <recommendedName>
        <fullName evidence="10">Inter-alpha-trypsin inhibitor heavy chain H3</fullName>
    </recommendedName>
</protein>
<evidence type="ECO:0000256" key="5">
    <source>
        <dbReference type="ARBA" id="ARBA00022729"/>
    </source>
</evidence>
<evidence type="ECO:0000313" key="14">
    <source>
        <dbReference type="Proteomes" id="UP000186698"/>
    </source>
</evidence>
<evidence type="ECO:0000313" key="15">
    <source>
        <dbReference type="RefSeq" id="XP_041446958.1"/>
    </source>
</evidence>
<feature type="domain" description="VWFA" evidence="12">
    <location>
        <begin position="282"/>
        <end position="465"/>
    </location>
</feature>
<dbReference type="InterPro" id="IPR013694">
    <property type="entry name" value="VIT"/>
</dbReference>
<evidence type="ECO:0000259" key="13">
    <source>
        <dbReference type="PROSITE" id="PS51468"/>
    </source>
</evidence>
<dbReference type="Gene3D" id="3.40.50.410">
    <property type="entry name" value="von Willebrand factor, type A domain"/>
    <property type="match status" value="1"/>
</dbReference>
<evidence type="ECO:0000256" key="9">
    <source>
        <dbReference type="ARBA" id="ARBA00037051"/>
    </source>
</evidence>
<feature type="signal peptide" evidence="11">
    <location>
        <begin position="1"/>
        <end position="20"/>
    </location>
</feature>
<keyword evidence="6" id="KW-0722">Serine protease inhibitor</keyword>
<feature type="domain" description="VIT" evidence="13">
    <location>
        <begin position="28"/>
        <end position="157"/>
    </location>
</feature>
<keyword evidence="3" id="KW-0964">Secreted</keyword>
<organism evidence="14 15">
    <name type="scientific">Xenopus laevis</name>
    <name type="common">African clawed frog</name>
    <dbReference type="NCBI Taxonomy" id="8355"/>
    <lineage>
        <taxon>Eukaryota</taxon>
        <taxon>Metazoa</taxon>
        <taxon>Chordata</taxon>
        <taxon>Craniata</taxon>
        <taxon>Vertebrata</taxon>
        <taxon>Euteleostomi</taxon>
        <taxon>Amphibia</taxon>
        <taxon>Batrachia</taxon>
        <taxon>Anura</taxon>
        <taxon>Pipoidea</taxon>
        <taxon>Pipidae</taxon>
        <taxon>Xenopodinae</taxon>
        <taxon>Xenopus</taxon>
        <taxon>Xenopus</taxon>
    </lineage>
</organism>
<evidence type="ECO:0000256" key="7">
    <source>
        <dbReference type="ARBA" id="ARBA00022974"/>
    </source>
</evidence>